<sequence>MDYPSSILSINNPIEYLYINHLSPSLPVMMVGVSPKMAAFCISVITPIIFLFCSVAADPDPLQDVCVADYTSEVKVNGYACKPTFNEMDFFTDALSKPGPTNNSLNVVVSSANVLRIPGLNTLGLSITRIDYAPGGINPPHSHPRATEMVFVLEGQLDVGFITTSNVLVSKSIKKGEVFVFPKALVHFQMNNGKEPAIGINAFNSQFPGSQVLADTLFASTPTVPNNVLAKAFQVETKEIEKIKYKLAPKK</sequence>
<dbReference type="SUPFAM" id="SSF51182">
    <property type="entry name" value="RmlC-like cupins"/>
    <property type="match status" value="1"/>
</dbReference>
<dbReference type="GO" id="GO:0009506">
    <property type="term" value="C:plasmodesma"/>
    <property type="evidence" value="ECO:0007669"/>
    <property type="project" value="UniProtKB-ARBA"/>
</dbReference>
<dbReference type="InterPro" id="IPR019780">
    <property type="entry name" value="Germin_Mn-BS"/>
</dbReference>
<dbReference type="AlphaFoldDB" id="A0AAN7KAY7"/>
<keyword evidence="9 10" id="KW-0464">Manganese</keyword>
<feature type="binding site" evidence="11">
    <location>
        <position position="148"/>
    </location>
    <ligand>
        <name>Mn(2+)</name>
        <dbReference type="ChEBI" id="CHEBI:29035"/>
    </ligand>
</feature>
<evidence type="ECO:0000256" key="10">
    <source>
        <dbReference type="PIRSR" id="PIRSR601929-1"/>
    </source>
</evidence>
<keyword evidence="6" id="KW-0732">Signal</keyword>
<feature type="binding site" evidence="10">
    <location>
        <position position="148"/>
    </location>
    <ligand>
        <name>oxalate</name>
        <dbReference type="ChEBI" id="CHEBI:30623"/>
    </ligand>
</feature>
<dbReference type="PANTHER" id="PTHR31238">
    <property type="entry name" value="GERMIN-LIKE PROTEIN SUBFAMILY 3 MEMBER 3"/>
    <property type="match status" value="1"/>
</dbReference>
<dbReference type="Pfam" id="PF00190">
    <property type="entry name" value="Cupin_1"/>
    <property type="match status" value="1"/>
</dbReference>
<evidence type="ECO:0000259" key="14">
    <source>
        <dbReference type="SMART" id="SM00835"/>
    </source>
</evidence>
<evidence type="ECO:0000256" key="7">
    <source>
        <dbReference type="ARBA" id="ARBA00023157"/>
    </source>
</evidence>
<dbReference type="GO" id="GO:0048046">
    <property type="term" value="C:apoplast"/>
    <property type="evidence" value="ECO:0007669"/>
    <property type="project" value="UniProtKB-SubCell"/>
</dbReference>
<comment type="caution">
    <text evidence="15">The sequence shown here is derived from an EMBL/GenBank/DDBJ whole genome shotgun (WGS) entry which is preliminary data.</text>
</comment>
<dbReference type="PROSITE" id="PS00725">
    <property type="entry name" value="GERMIN"/>
    <property type="match status" value="1"/>
</dbReference>
<dbReference type="Gene3D" id="2.60.120.10">
    <property type="entry name" value="Jelly Rolls"/>
    <property type="match status" value="1"/>
</dbReference>
<evidence type="ECO:0000256" key="12">
    <source>
        <dbReference type="PIRSR" id="PIRSR601929-3"/>
    </source>
</evidence>
<organism evidence="15 16">
    <name type="scientific">Trapa incisa</name>
    <dbReference type="NCBI Taxonomy" id="236973"/>
    <lineage>
        <taxon>Eukaryota</taxon>
        <taxon>Viridiplantae</taxon>
        <taxon>Streptophyta</taxon>
        <taxon>Embryophyta</taxon>
        <taxon>Tracheophyta</taxon>
        <taxon>Spermatophyta</taxon>
        <taxon>Magnoliopsida</taxon>
        <taxon>eudicotyledons</taxon>
        <taxon>Gunneridae</taxon>
        <taxon>Pentapetalae</taxon>
        <taxon>rosids</taxon>
        <taxon>malvids</taxon>
        <taxon>Myrtales</taxon>
        <taxon>Lythraceae</taxon>
        <taxon>Trapa</taxon>
    </lineage>
</organism>
<feature type="domain" description="Cupin type-1" evidence="14">
    <location>
        <begin position="93"/>
        <end position="241"/>
    </location>
</feature>
<keyword evidence="5 10" id="KW-0479">Metal-binding</keyword>
<name>A0AAN7KAY7_9MYRT</name>
<comment type="similarity">
    <text evidence="2 13">Belongs to the germin family.</text>
</comment>
<keyword evidence="3 13" id="KW-0052">Apoplast</keyword>
<dbReference type="GO" id="GO:0010497">
    <property type="term" value="P:plasmodesmata-mediated intercellular transport"/>
    <property type="evidence" value="ECO:0007669"/>
    <property type="project" value="UniProtKB-ARBA"/>
</dbReference>
<dbReference type="PRINTS" id="PR00325">
    <property type="entry name" value="GERMIN"/>
</dbReference>
<reference evidence="15 16" key="1">
    <citation type="journal article" date="2023" name="Hortic Res">
        <title>Pangenome of water caltrop reveals structural variations and asymmetric subgenome divergence after allopolyploidization.</title>
        <authorList>
            <person name="Zhang X."/>
            <person name="Chen Y."/>
            <person name="Wang L."/>
            <person name="Yuan Y."/>
            <person name="Fang M."/>
            <person name="Shi L."/>
            <person name="Lu R."/>
            <person name="Comes H.P."/>
            <person name="Ma Y."/>
            <person name="Chen Y."/>
            <person name="Huang G."/>
            <person name="Zhou Y."/>
            <person name="Zheng Z."/>
            <person name="Qiu Y."/>
        </authorList>
    </citation>
    <scope>NUCLEOTIDE SEQUENCE [LARGE SCALE GENOMIC DNA]</scope>
    <source>
        <tissue evidence="15">Roots</tissue>
    </source>
</reference>
<dbReference type="InterPro" id="IPR001929">
    <property type="entry name" value="Germin"/>
</dbReference>
<dbReference type="InterPro" id="IPR014710">
    <property type="entry name" value="RmlC-like_jellyroll"/>
</dbReference>
<evidence type="ECO:0000256" key="13">
    <source>
        <dbReference type="RuleBase" id="RU366015"/>
    </source>
</evidence>
<evidence type="ECO:0000256" key="6">
    <source>
        <dbReference type="ARBA" id="ARBA00022729"/>
    </source>
</evidence>
<dbReference type="CDD" id="cd02241">
    <property type="entry name" value="cupin_OxOx"/>
    <property type="match status" value="1"/>
</dbReference>
<evidence type="ECO:0000256" key="4">
    <source>
        <dbReference type="ARBA" id="ARBA00022525"/>
    </source>
</evidence>
<dbReference type="Proteomes" id="UP001345219">
    <property type="component" value="Chromosome 23"/>
</dbReference>
<evidence type="ECO:0000256" key="8">
    <source>
        <dbReference type="ARBA" id="ARBA00023180"/>
    </source>
</evidence>
<feature type="binding site" evidence="10">
    <location>
        <position position="138"/>
    </location>
    <ligand>
        <name>oxalate</name>
        <dbReference type="ChEBI" id="CHEBI:30623"/>
    </ligand>
</feature>
<dbReference type="InterPro" id="IPR011051">
    <property type="entry name" value="RmlC_Cupin_sf"/>
</dbReference>
<feature type="binding site" evidence="11">
    <location>
        <position position="141"/>
    </location>
    <ligand>
        <name>Mn(2+)</name>
        <dbReference type="ChEBI" id="CHEBI:29035"/>
    </ligand>
</feature>
<proteinExistence type="inferred from homology"/>
<evidence type="ECO:0000256" key="5">
    <source>
        <dbReference type="ARBA" id="ARBA00022723"/>
    </source>
</evidence>
<evidence type="ECO:0000313" key="16">
    <source>
        <dbReference type="Proteomes" id="UP001345219"/>
    </source>
</evidence>
<dbReference type="FunFam" id="2.60.120.10:FF:000025">
    <property type="entry name" value="germin-like protein subfamily 2 member 1"/>
    <property type="match status" value="1"/>
</dbReference>
<evidence type="ECO:0000256" key="2">
    <source>
        <dbReference type="ARBA" id="ARBA00007456"/>
    </source>
</evidence>
<keyword evidence="7 12" id="KW-1015">Disulfide bond</keyword>
<protein>
    <recommendedName>
        <fullName evidence="13">Germin-like protein</fullName>
    </recommendedName>
</protein>
<dbReference type="InterPro" id="IPR006045">
    <property type="entry name" value="Cupin_1"/>
</dbReference>
<evidence type="ECO:0000313" key="15">
    <source>
        <dbReference type="EMBL" id="KAK4761489.1"/>
    </source>
</evidence>
<comment type="subcellular location">
    <subcellularLocation>
        <location evidence="1 13">Secreted</location>
        <location evidence="1 13">Extracellular space</location>
        <location evidence="1 13">Apoplast</location>
    </subcellularLocation>
</comment>
<feature type="binding site" evidence="11">
    <location>
        <position position="143"/>
    </location>
    <ligand>
        <name>Mn(2+)</name>
        <dbReference type="ChEBI" id="CHEBI:29035"/>
    </ligand>
</feature>
<dbReference type="SMART" id="SM00835">
    <property type="entry name" value="Cupin_1"/>
    <property type="match status" value="1"/>
</dbReference>
<dbReference type="EMBL" id="JAXIOK010000009">
    <property type="protein sequence ID" value="KAK4761489.1"/>
    <property type="molecule type" value="Genomic_DNA"/>
</dbReference>
<keyword evidence="16" id="KW-1185">Reference proteome</keyword>
<keyword evidence="8" id="KW-0325">Glycoprotein</keyword>
<keyword evidence="4 13" id="KW-0964">Secreted</keyword>
<accession>A0AAN7KAY7</accession>
<evidence type="ECO:0000256" key="1">
    <source>
        <dbReference type="ARBA" id="ARBA00004271"/>
    </source>
</evidence>
<gene>
    <name evidence="15" type="ORF">SAY87_029373</name>
</gene>
<feature type="binding site" evidence="10">
    <location>
        <position position="143"/>
    </location>
    <ligand>
        <name>oxalate</name>
        <dbReference type="ChEBI" id="CHEBI:30623"/>
    </ligand>
</feature>
<evidence type="ECO:0000256" key="9">
    <source>
        <dbReference type="ARBA" id="ARBA00023211"/>
    </source>
</evidence>
<evidence type="ECO:0000256" key="11">
    <source>
        <dbReference type="PIRSR" id="PIRSR601929-2"/>
    </source>
</evidence>
<dbReference type="GO" id="GO:0030145">
    <property type="term" value="F:manganese ion binding"/>
    <property type="evidence" value="ECO:0007669"/>
    <property type="project" value="UniProtKB-UniRule"/>
</dbReference>
<feature type="disulfide bond" evidence="12">
    <location>
        <begin position="66"/>
        <end position="81"/>
    </location>
</feature>
<feature type="binding site" evidence="11">
    <location>
        <position position="187"/>
    </location>
    <ligand>
        <name>Mn(2+)</name>
        <dbReference type="ChEBI" id="CHEBI:29035"/>
    </ligand>
</feature>
<dbReference type="GO" id="GO:2000280">
    <property type="term" value="P:regulation of root development"/>
    <property type="evidence" value="ECO:0007669"/>
    <property type="project" value="UniProtKB-ARBA"/>
</dbReference>
<evidence type="ECO:0000256" key="3">
    <source>
        <dbReference type="ARBA" id="ARBA00022523"/>
    </source>
</evidence>